<evidence type="ECO:0000256" key="7">
    <source>
        <dbReference type="ARBA" id="ARBA00023170"/>
    </source>
</evidence>
<dbReference type="GO" id="GO:0060326">
    <property type="term" value="P:cell chemotaxis"/>
    <property type="evidence" value="ECO:0007669"/>
    <property type="project" value="TreeGrafter"/>
</dbReference>
<name>A0A1S3QQ47_SALSA</name>
<keyword evidence="7 9" id="KW-0675">Receptor</keyword>
<protein>
    <submittedName>
        <fullName evidence="13">Chemokine XC receptor 1-like</fullName>
    </submittedName>
</protein>
<feature type="transmembrane region" description="Helical" evidence="10">
    <location>
        <begin position="301"/>
        <end position="324"/>
    </location>
</feature>
<dbReference type="PROSITE" id="PS50262">
    <property type="entry name" value="G_PROTEIN_RECEP_F1_2"/>
    <property type="match status" value="1"/>
</dbReference>
<comment type="subcellular location">
    <subcellularLocation>
        <location evidence="1">Cell membrane</location>
        <topology evidence="1">Multi-pass membrane protein</topology>
    </subcellularLocation>
</comment>
<keyword evidence="5 9" id="KW-0297">G-protein coupled receptor</keyword>
<gene>
    <name evidence="13" type="primary">LOC106595329</name>
</gene>
<keyword evidence="2" id="KW-1003">Cell membrane</keyword>
<feature type="transmembrane region" description="Helical" evidence="10">
    <location>
        <begin position="186"/>
        <end position="211"/>
    </location>
</feature>
<keyword evidence="3 9" id="KW-0812">Transmembrane</keyword>
<feature type="transmembrane region" description="Helical" evidence="10">
    <location>
        <begin position="103"/>
        <end position="122"/>
    </location>
</feature>
<evidence type="ECO:0000313" key="13">
    <source>
        <dbReference type="RefSeq" id="XP_014042180.2"/>
    </source>
</evidence>
<organism evidence="12 13">
    <name type="scientific">Salmo salar</name>
    <name type="common">Atlantic salmon</name>
    <dbReference type="NCBI Taxonomy" id="8030"/>
    <lineage>
        <taxon>Eukaryota</taxon>
        <taxon>Metazoa</taxon>
        <taxon>Chordata</taxon>
        <taxon>Craniata</taxon>
        <taxon>Vertebrata</taxon>
        <taxon>Euteleostomi</taxon>
        <taxon>Actinopterygii</taxon>
        <taxon>Neopterygii</taxon>
        <taxon>Teleostei</taxon>
        <taxon>Protacanthopterygii</taxon>
        <taxon>Salmoniformes</taxon>
        <taxon>Salmonidae</taxon>
        <taxon>Salmoninae</taxon>
        <taxon>Salmo</taxon>
    </lineage>
</organism>
<dbReference type="PaxDb" id="8030-ENSSSAP00000001075"/>
<dbReference type="PANTHER" id="PTHR10489">
    <property type="entry name" value="CELL ADHESION MOLECULE"/>
    <property type="match status" value="1"/>
</dbReference>
<evidence type="ECO:0000256" key="2">
    <source>
        <dbReference type="ARBA" id="ARBA00022475"/>
    </source>
</evidence>
<dbReference type="GO" id="GO:0009897">
    <property type="term" value="C:external side of plasma membrane"/>
    <property type="evidence" value="ECO:0007669"/>
    <property type="project" value="TreeGrafter"/>
</dbReference>
<feature type="transmembrane region" description="Helical" evidence="10">
    <location>
        <begin position="142"/>
        <end position="165"/>
    </location>
</feature>
<dbReference type="PRINTS" id="PR00237">
    <property type="entry name" value="GPCRRHODOPSN"/>
</dbReference>
<dbReference type="GO" id="GO:0007204">
    <property type="term" value="P:positive regulation of cytosolic calcium ion concentration"/>
    <property type="evidence" value="ECO:0007669"/>
    <property type="project" value="TreeGrafter"/>
</dbReference>
<dbReference type="SUPFAM" id="SSF81321">
    <property type="entry name" value="Family A G protein-coupled receptor-like"/>
    <property type="match status" value="1"/>
</dbReference>
<dbReference type="RefSeq" id="XP_014042180.2">
    <property type="nucleotide sequence ID" value="XM_014186705.2"/>
</dbReference>
<dbReference type="PANTHER" id="PTHR10489:SF730">
    <property type="entry name" value="CHEMOKINE XC RECEPTOR 1"/>
    <property type="match status" value="1"/>
</dbReference>
<dbReference type="GO" id="GO:0019722">
    <property type="term" value="P:calcium-mediated signaling"/>
    <property type="evidence" value="ECO:0007669"/>
    <property type="project" value="TreeGrafter"/>
</dbReference>
<feature type="transmembrane region" description="Helical" evidence="10">
    <location>
        <begin position="259"/>
        <end position="280"/>
    </location>
</feature>
<evidence type="ECO:0000256" key="8">
    <source>
        <dbReference type="ARBA" id="ARBA00023224"/>
    </source>
</evidence>
<dbReference type="InterPro" id="IPR000355">
    <property type="entry name" value="Chemokine_rcpt"/>
</dbReference>
<dbReference type="Proteomes" id="UP001652741">
    <property type="component" value="Chromosome ssa14"/>
</dbReference>
<evidence type="ECO:0000313" key="12">
    <source>
        <dbReference type="Proteomes" id="UP001652741"/>
    </source>
</evidence>
<evidence type="ECO:0000256" key="10">
    <source>
        <dbReference type="SAM" id="Phobius"/>
    </source>
</evidence>
<comment type="similarity">
    <text evidence="9">Belongs to the G-protein coupled receptor 1 family.</text>
</comment>
<keyword evidence="8 9" id="KW-0807">Transducer</keyword>
<feature type="transmembrane region" description="Helical" evidence="10">
    <location>
        <begin position="61"/>
        <end position="91"/>
    </location>
</feature>
<dbReference type="InterPro" id="IPR000276">
    <property type="entry name" value="GPCR_Rhodpsn"/>
</dbReference>
<evidence type="ECO:0000259" key="11">
    <source>
        <dbReference type="PROSITE" id="PS50262"/>
    </source>
</evidence>
<dbReference type="GO" id="GO:0019957">
    <property type="term" value="F:C-C chemokine binding"/>
    <property type="evidence" value="ECO:0007669"/>
    <property type="project" value="TreeGrafter"/>
</dbReference>
<evidence type="ECO:0000256" key="4">
    <source>
        <dbReference type="ARBA" id="ARBA00022989"/>
    </source>
</evidence>
<dbReference type="Gene3D" id="1.20.1070.10">
    <property type="entry name" value="Rhodopsin 7-helix transmembrane proteins"/>
    <property type="match status" value="1"/>
</dbReference>
<evidence type="ECO:0000256" key="3">
    <source>
        <dbReference type="ARBA" id="ARBA00022692"/>
    </source>
</evidence>
<feature type="domain" description="G-protein coupled receptors family 1 profile" evidence="11">
    <location>
        <begin position="83"/>
        <end position="378"/>
    </location>
</feature>
<dbReference type="STRING" id="8030.ENSSSAP00000001075"/>
<evidence type="ECO:0000256" key="1">
    <source>
        <dbReference type="ARBA" id="ARBA00004651"/>
    </source>
</evidence>
<evidence type="ECO:0000256" key="5">
    <source>
        <dbReference type="ARBA" id="ARBA00023040"/>
    </source>
</evidence>
<keyword evidence="4 10" id="KW-1133">Transmembrane helix</keyword>
<dbReference type="PROSITE" id="PS00237">
    <property type="entry name" value="G_PROTEIN_RECEP_F1_1"/>
    <property type="match status" value="1"/>
</dbReference>
<dbReference type="InterPro" id="IPR017452">
    <property type="entry name" value="GPCR_Rhodpsn_7TM"/>
</dbReference>
<dbReference type="GeneID" id="106595329"/>
<proteinExistence type="inferred from homology"/>
<reference evidence="13" key="1">
    <citation type="submission" date="2025-08" db="UniProtKB">
        <authorList>
            <consortium name="RefSeq"/>
        </authorList>
    </citation>
    <scope>IDENTIFICATION</scope>
</reference>
<dbReference type="PRINTS" id="PR00657">
    <property type="entry name" value="CCCHEMOKINER"/>
</dbReference>
<evidence type="ECO:0000256" key="9">
    <source>
        <dbReference type="RuleBase" id="RU000688"/>
    </source>
</evidence>
<evidence type="ECO:0000256" key="6">
    <source>
        <dbReference type="ARBA" id="ARBA00023136"/>
    </source>
</evidence>
<keyword evidence="6 10" id="KW-0472">Membrane</keyword>
<dbReference type="AlphaFoldDB" id="A0A1S3QQ47"/>
<dbReference type="GO" id="GO:0016493">
    <property type="term" value="F:C-C chemokine receptor activity"/>
    <property type="evidence" value="ECO:0007669"/>
    <property type="project" value="TreeGrafter"/>
</dbReference>
<dbReference type="GO" id="GO:0006955">
    <property type="term" value="P:immune response"/>
    <property type="evidence" value="ECO:0007669"/>
    <property type="project" value="TreeGrafter"/>
</dbReference>
<sequence>MDAEGVNMELFPTGNLYSTVEEGWRHTNPKYSNGTNATSDFYGSGDFDEEYGDELCSKTDVVWFGALVTPMVLSVVIVLSLVGNLLVLVILARYEHLRSMTNAFMMNLALSDLVFTCGLPFWVSYHLSGWSYGDLTCKAVSFLFYAGYYSSGIFLILMTLHRYLAVLRPLSRLVSGPSRSQGTWSAVVSLVVWTVSLLAAMPALIFTKLIITDSNDLKDLLDHNNPDGPSDSPAPSGEQRYCEVADVSWRLWGVYQQNILFIVTLLVVCVCYSQIVVRLLRPRVRVRRQRSGGDSRSQRTARLVLGLVLVFFVGWAPYNVVIFLRTLVYKSQDGGGVDSVASSSTPWEECGTSNTLDYSFYATRLLAFSYCCLNPLFYVFVGVKFRNHLKRMLKGCCHGVTVVNNNTNNSSVLYRSSRMTSQSSGEEFSL</sequence>
<dbReference type="Pfam" id="PF00001">
    <property type="entry name" value="7tm_1"/>
    <property type="match status" value="1"/>
</dbReference>
<dbReference type="KEGG" id="sasa:106595329"/>
<dbReference type="InterPro" id="IPR050119">
    <property type="entry name" value="CCR1-9-like"/>
</dbReference>
<keyword evidence="12" id="KW-1185">Reference proteome</keyword>
<accession>A0A1S3QQ47</accession>
<feature type="transmembrane region" description="Helical" evidence="10">
    <location>
        <begin position="361"/>
        <end position="383"/>
    </location>
</feature>